<evidence type="ECO:0000313" key="2">
    <source>
        <dbReference type="Proteomes" id="UP000754495"/>
    </source>
</evidence>
<comment type="caution">
    <text evidence="1">The sequence shown here is derived from an EMBL/GenBank/DDBJ whole genome shotgun (WGS) entry which is preliminary data.</text>
</comment>
<sequence length="69" mass="7572">MSAPQRIREERLSELLAAWRDDVNSVPIPRLVPTETAVALIRPVRALGVRCRAAEPPDGPAARHGRLVP</sequence>
<reference evidence="1 2" key="1">
    <citation type="submission" date="2020-03" db="EMBL/GenBank/DDBJ databases">
        <title>Sequencing the genomes of 1000 actinobacteria strains.</title>
        <authorList>
            <person name="Klenk H.-P."/>
        </authorList>
    </citation>
    <scope>NUCLEOTIDE SEQUENCE [LARGE SCALE GENOMIC DNA]</scope>
    <source>
        <strain evidence="1 2">DSM 45668</strain>
    </source>
</reference>
<proteinExistence type="predicted"/>
<gene>
    <name evidence="1" type="ORF">FHX46_000797</name>
</gene>
<protein>
    <submittedName>
        <fullName evidence="1">Uncharacterized protein</fullName>
    </submittedName>
</protein>
<keyword evidence="2" id="KW-1185">Reference proteome</keyword>
<name>A0ABX0SMS1_9PSEU</name>
<dbReference type="EMBL" id="JAANOU010000001">
    <property type="protein sequence ID" value="NIH78267.1"/>
    <property type="molecule type" value="Genomic_DNA"/>
</dbReference>
<evidence type="ECO:0000313" key="1">
    <source>
        <dbReference type="EMBL" id="NIH78267.1"/>
    </source>
</evidence>
<dbReference type="Proteomes" id="UP000754495">
    <property type="component" value="Unassembled WGS sequence"/>
</dbReference>
<accession>A0ABX0SMS1</accession>
<organism evidence="1 2">
    <name type="scientific">Amycolatopsis viridis</name>
    <dbReference type="NCBI Taxonomy" id="185678"/>
    <lineage>
        <taxon>Bacteria</taxon>
        <taxon>Bacillati</taxon>
        <taxon>Actinomycetota</taxon>
        <taxon>Actinomycetes</taxon>
        <taxon>Pseudonocardiales</taxon>
        <taxon>Pseudonocardiaceae</taxon>
        <taxon>Amycolatopsis</taxon>
    </lineage>
</organism>